<sequence length="413" mass="46096">MSHKNLEIERLRAVAVLLTIIVHAPFKQLFSPYLYSPFTGVDLFFVISGFVVSRSFLATLPDTLGASPVERLEHSKQPIIAFYLRRVFRIAPSAFFYIFLYWIVAVVMKATGSIAIFARPADIFREGIAFAGGIYNYAMVYAGIPTNMSHYYSLSIEEHFYLLAPLLLVLCGRTSYRLAALAIGVCLVLFVARPMTAVSIADLSHTRFDELLYGVIVALLVDKYRHLPLWQFQTIANANADHPSTLIDMLRNPRVRAVLKTLLGLAFCALLALLPGVLNTDILGGSPSQFFFSSAAFCGYALVSVALVILASLERGWILNIPGLTGVLEYIGARSYSIYLGHVLLILVYNDLYFRYYERIPDFLKLTRTGYALQFVLFLAIAFALAETTYRLVEKPCIGVGKRVIGSFMETRA</sequence>
<dbReference type="GO" id="GO:0016746">
    <property type="term" value="F:acyltransferase activity"/>
    <property type="evidence" value="ECO:0007669"/>
    <property type="project" value="UniProtKB-KW"/>
</dbReference>
<dbReference type="Proteomes" id="UP001629432">
    <property type="component" value="Unassembled WGS sequence"/>
</dbReference>
<protein>
    <submittedName>
        <fullName evidence="3">Acyltransferase</fullName>
    </submittedName>
</protein>
<feature type="domain" description="Acyltransferase 3" evidence="2">
    <location>
        <begin position="6"/>
        <end position="385"/>
    </location>
</feature>
<name>A0ABW9DMY8_9BURK</name>
<comment type="caution">
    <text evidence="3">The sequence shown here is derived from an EMBL/GenBank/DDBJ whole genome shotgun (WGS) entry which is preliminary data.</text>
</comment>
<keyword evidence="3" id="KW-0012">Acyltransferase</keyword>
<feature type="transmembrane region" description="Helical" evidence="1">
    <location>
        <begin position="290"/>
        <end position="310"/>
    </location>
</feature>
<dbReference type="InterPro" id="IPR050879">
    <property type="entry name" value="Acyltransferase_3"/>
</dbReference>
<feature type="transmembrane region" description="Helical" evidence="1">
    <location>
        <begin position="369"/>
        <end position="386"/>
    </location>
</feature>
<feature type="transmembrane region" description="Helical" evidence="1">
    <location>
        <begin position="94"/>
        <end position="117"/>
    </location>
</feature>
<gene>
    <name evidence="3" type="ORF">PQQ63_01405</name>
</gene>
<evidence type="ECO:0000313" key="3">
    <source>
        <dbReference type="EMBL" id="MFM0635357.1"/>
    </source>
</evidence>
<dbReference type="PANTHER" id="PTHR23028:SF53">
    <property type="entry name" value="ACYL_TRANSF_3 DOMAIN-CONTAINING PROTEIN"/>
    <property type="match status" value="1"/>
</dbReference>
<feature type="transmembrane region" description="Helical" evidence="1">
    <location>
        <begin position="176"/>
        <end position="192"/>
    </location>
</feature>
<evidence type="ECO:0000313" key="4">
    <source>
        <dbReference type="Proteomes" id="UP001629432"/>
    </source>
</evidence>
<reference evidence="3 4" key="1">
    <citation type="journal article" date="2024" name="Chem. Sci.">
        <title>Discovery of megapolipeptins by genome mining of a Burkholderiales bacteria collection.</title>
        <authorList>
            <person name="Paulo B.S."/>
            <person name="Recchia M.J.J."/>
            <person name="Lee S."/>
            <person name="Fergusson C.H."/>
            <person name="Romanowski S.B."/>
            <person name="Hernandez A."/>
            <person name="Krull N."/>
            <person name="Liu D.Y."/>
            <person name="Cavanagh H."/>
            <person name="Bos A."/>
            <person name="Gray C.A."/>
            <person name="Murphy B.T."/>
            <person name="Linington R.G."/>
            <person name="Eustaquio A.S."/>
        </authorList>
    </citation>
    <scope>NUCLEOTIDE SEQUENCE [LARGE SCALE GENOMIC DNA]</scope>
    <source>
        <strain evidence="3 4">RL17-338-BIC-A</strain>
    </source>
</reference>
<feature type="transmembrane region" description="Helical" evidence="1">
    <location>
        <begin position="257"/>
        <end position="278"/>
    </location>
</feature>
<feature type="transmembrane region" description="Helical" evidence="1">
    <location>
        <begin position="331"/>
        <end position="349"/>
    </location>
</feature>
<dbReference type="PANTHER" id="PTHR23028">
    <property type="entry name" value="ACETYLTRANSFERASE"/>
    <property type="match status" value="1"/>
</dbReference>
<keyword evidence="3" id="KW-0808">Transferase</keyword>
<feature type="transmembrane region" description="Helical" evidence="1">
    <location>
        <begin position="12"/>
        <end position="30"/>
    </location>
</feature>
<keyword evidence="1" id="KW-0472">Membrane</keyword>
<keyword evidence="1" id="KW-1133">Transmembrane helix</keyword>
<keyword evidence="1" id="KW-0812">Transmembrane</keyword>
<dbReference type="InterPro" id="IPR002656">
    <property type="entry name" value="Acyl_transf_3_dom"/>
</dbReference>
<dbReference type="EMBL" id="JAQQCF010000001">
    <property type="protein sequence ID" value="MFM0635357.1"/>
    <property type="molecule type" value="Genomic_DNA"/>
</dbReference>
<accession>A0ABW9DMY8</accession>
<evidence type="ECO:0000256" key="1">
    <source>
        <dbReference type="SAM" id="Phobius"/>
    </source>
</evidence>
<evidence type="ECO:0000259" key="2">
    <source>
        <dbReference type="Pfam" id="PF01757"/>
    </source>
</evidence>
<dbReference type="Pfam" id="PF01757">
    <property type="entry name" value="Acyl_transf_3"/>
    <property type="match status" value="1"/>
</dbReference>
<proteinExistence type="predicted"/>
<feature type="transmembrane region" description="Helical" evidence="1">
    <location>
        <begin position="123"/>
        <end position="144"/>
    </location>
</feature>
<keyword evidence="4" id="KW-1185">Reference proteome</keyword>
<organism evidence="3 4">
    <name type="scientific">Paraburkholderia metrosideri</name>
    <dbReference type="NCBI Taxonomy" id="580937"/>
    <lineage>
        <taxon>Bacteria</taxon>
        <taxon>Pseudomonadati</taxon>
        <taxon>Pseudomonadota</taxon>
        <taxon>Betaproteobacteria</taxon>
        <taxon>Burkholderiales</taxon>
        <taxon>Burkholderiaceae</taxon>
        <taxon>Paraburkholderia</taxon>
    </lineage>
</organism>
<dbReference type="RefSeq" id="WP_408225853.1">
    <property type="nucleotide sequence ID" value="NZ_JAQQCF010000001.1"/>
</dbReference>